<evidence type="ECO:0000256" key="5">
    <source>
        <dbReference type="ARBA" id="ARBA00023027"/>
    </source>
</evidence>
<dbReference type="SUPFAM" id="SSF50129">
    <property type="entry name" value="GroES-like"/>
    <property type="match status" value="2"/>
</dbReference>
<reference evidence="8 9" key="1">
    <citation type="submission" date="2016-10" db="EMBL/GenBank/DDBJ databases">
        <authorList>
            <person name="de Groot N.N."/>
        </authorList>
    </citation>
    <scope>NUCLEOTIDE SEQUENCE [LARGE SCALE GENOMIC DNA]</scope>
    <source>
        <strain evidence="8 9">DSM 29619</strain>
    </source>
</reference>
<dbReference type="GO" id="GO:0008270">
    <property type="term" value="F:zinc ion binding"/>
    <property type="evidence" value="ECO:0007669"/>
    <property type="project" value="InterPro"/>
</dbReference>
<dbReference type="InterPro" id="IPR002328">
    <property type="entry name" value="ADH_Zn_CS"/>
</dbReference>
<dbReference type="InterPro" id="IPR013149">
    <property type="entry name" value="ADH-like_C"/>
</dbReference>
<dbReference type="GO" id="GO:0046294">
    <property type="term" value="P:formaldehyde catabolic process"/>
    <property type="evidence" value="ECO:0007669"/>
    <property type="project" value="TreeGrafter"/>
</dbReference>
<dbReference type="RefSeq" id="WP_093451949.1">
    <property type="nucleotide sequence ID" value="NZ_FNZG01000003.1"/>
</dbReference>
<dbReference type="Gene3D" id="3.90.180.10">
    <property type="entry name" value="Medium-chain alcohol dehydrogenases, catalytic domain"/>
    <property type="match status" value="1"/>
</dbReference>
<dbReference type="InterPro" id="IPR020843">
    <property type="entry name" value="ER"/>
</dbReference>
<keyword evidence="5" id="KW-0520">NAD</keyword>
<keyword evidence="3 6" id="KW-0862">Zinc</keyword>
<evidence type="ECO:0000256" key="3">
    <source>
        <dbReference type="ARBA" id="ARBA00022833"/>
    </source>
</evidence>
<proteinExistence type="inferred from homology"/>
<accession>A0A1I1KSR2</accession>
<keyword evidence="9" id="KW-1185">Reference proteome</keyword>
<dbReference type="InterPro" id="IPR036291">
    <property type="entry name" value="NAD(P)-bd_dom_sf"/>
</dbReference>
<dbReference type="InterPro" id="IPR011032">
    <property type="entry name" value="GroES-like_sf"/>
</dbReference>
<dbReference type="PANTHER" id="PTHR43880:SF12">
    <property type="entry name" value="ALCOHOL DEHYDROGENASE CLASS-3"/>
    <property type="match status" value="1"/>
</dbReference>
<dbReference type="OrthoDB" id="9770544at2"/>
<comment type="similarity">
    <text evidence="6">Belongs to the zinc-containing alcohol dehydrogenase family.</text>
</comment>
<keyword evidence="2 6" id="KW-0479">Metal-binding</keyword>
<keyword evidence="4" id="KW-0560">Oxidoreductase</keyword>
<dbReference type="Proteomes" id="UP000231644">
    <property type="component" value="Unassembled WGS sequence"/>
</dbReference>
<name>A0A1I1KSR2_9RHOB</name>
<dbReference type="PANTHER" id="PTHR43880">
    <property type="entry name" value="ALCOHOL DEHYDROGENASE"/>
    <property type="match status" value="1"/>
</dbReference>
<evidence type="ECO:0000256" key="2">
    <source>
        <dbReference type="ARBA" id="ARBA00022723"/>
    </source>
</evidence>
<protein>
    <submittedName>
        <fullName evidence="8">Alcohol dehydrogenase</fullName>
    </submittedName>
</protein>
<evidence type="ECO:0000256" key="6">
    <source>
        <dbReference type="RuleBase" id="RU361277"/>
    </source>
</evidence>
<evidence type="ECO:0000259" key="7">
    <source>
        <dbReference type="SMART" id="SM00829"/>
    </source>
</evidence>
<dbReference type="Pfam" id="PF08240">
    <property type="entry name" value="ADH_N"/>
    <property type="match status" value="1"/>
</dbReference>
<dbReference type="Gene3D" id="3.40.50.720">
    <property type="entry name" value="NAD(P)-binding Rossmann-like Domain"/>
    <property type="match status" value="1"/>
</dbReference>
<dbReference type="GO" id="GO:0051903">
    <property type="term" value="F:S-(hydroxymethyl)glutathione dehydrogenase [NAD(P)+] activity"/>
    <property type="evidence" value="ECO:0007669"/>
    <property type="project" value="TreeGrafter"/>
</dbReference>
<organism evidence="8 9">
    <name type="scientific">Pseudooceanicola nitratireducens</name>
    <dbReference type="NCBI Taxonomy" id="517719"/>
    <lineage>
        <taxon>Bacteria</taxon>
        <taxon>Pseudomonadati</taxon>
        <taxon>Pseudomonadota</taxon>
        <taxon>Alphaproteobacteria</taxon>
        <taxon>Rhodobacterales</taxon>
        <taxon>Paracoccaceae</taxon>
        <taxon>Pseudooceanicola</taxon>
    </lineage>
</organism>
<evidence type="ECO:0000313" key="9">
    <source>
        <dbReference type="Proteomes" id="UP000231644"/>
    </source>
</evidence>
<dbReference type="Pfam" id="PF00107">
    <property type="entry name" value="ADH_zinc_N"/>
    <property type="match status" value="1"/>
</dbReference>
<dbReference type="GO" id="GO:0005829">
    <property type="term" value="C:cytosol"/>
    <property type="evidence" value="ECO:0007669"/>
    <property type="project" value="TreeGrafter"/>
</dbReference>
<evidence type="ECO:0000313" key="8">
    <source>
        <dbReference type="EMBL" id="SFC61738.1"/>
    </source>
</evidence>
<dbReference type="InterPro" id="IPR013154">
    <property type="entry name" value="ADH-like_N"/>
</dbReference>
<comment type="cofactor">
    <cofactor evidence="1 6">
        <name>Zn(2+)</name>
        <dbReference type="ChEBI" id="CHEBI:29105"/>
    </cofactor>
</comment>
<dbReference type="EMBL" id="FOLX01000001">
    <property type="protein sequence ID" value="SFC61738.1"/>
    <property type="molecule type" value="Genomic_DNA"/>
</dbReference>
<dbReference type="AlphaFoldDB" id="A0A1I1KSR2"/>
<dbReference type="SMART" id="SM00829">
    <property type="entry name" value="PKS_ER"/>
    <property type="match status" value="1"/>
</dbReference>
<feature type="domain" description="Enoyl reductase (ER)" evidence="7">
    <location>
        <begin position="19"/>
        <end position="374"/>
    </location>
</feature>
<evidence type="ECO:0000256" key="1">
    <source>
        <dbReference type="ARBA" id="ARBA00001947"/>
    </source>
</evidence>
<dbReference type="STRING" id="517719.SAMN05421762_1554"/>
<dbReference type="FunFam" id="3.40.50.720:FF:000003">
    <property type="entry name" value="S-(hydroxymethyl)glutathione dehydrogenase"/>
    <property type="match status" value="1"/>
</dbReference>
<sequence length="382" mass="39546">MIDCKGMVLRDAGLPAPYADSQPLKLETVTLLDPKPSDLVVKVIGAGLCHSDLSFMDGNRIGTLPMLMGHEGAGEVVEVGAGVDDVKVGDKVVFQFAPSCGRCEMCQSGRPQICLAAVKARGEGGLLSGGSRIRDANGEKIAHFTGISCFAEYAVVNRGSVVVIDDPIPLVDAAVFGCAVMTGTGAVLNTARIQAGESVAVFGLGGVGLCGVMGAKASGAEIIIGVDLEEAKREKAIELGATHTFDARDPELASKVADLTRGGVDVAVELAGAIKAMEGAYSVLRRGGRLVTAGLTPSGAKFGFDHGDLVANEKAVIGSYMGSSVPVRDIPRFLRMYHAGALPVDKLIDGYLGFEEVNAGFDRLAQGKALRQLLAPHGVNRA</sequence>
<evidence type="ECO:0000256" key="4">
    <source>
        <dbReference type="ARBA" id="ARBA00023002"/>
    </source>
</evidence>
<dbReference type="PROSITE" id="PS00059">
    <property type="entry name" value="ADH_ZINC"/>
    <property type="match status" value="1"/>
</dbReference>
<dbReference type="SUPFAM" id="SSF51735">
    <property type="entry name" value="NAD(P)-binding Rossmann-fold domains"/>
    <property type="match status" value="1"/>
</dbReference>
<gene>
    <name evidence="8" type="ORF">SAMN05421762_1554</name>
</gene>